<feature type="region of interest" description="Disordered" evidence="1">
    <location>
        <begin position="94"/>
        <end position="135"/>
    </location>
</feature>
<evidence type="ECO:0000313" key="3">
    <source>
        <dbReference type="Proteomes" id="UP001152622"/>
    </source>
</evidence>
<organism evidence="2 3">
    <name type="scientific">Synaphobranchus kaupii</name>
    <name type="common">Kaup's arrowtooth eel</name>
    <dbReference type="NCBI Taxonomy" id="118154"/>
    <lineage>
        <taxon>Eukaryota</taxon>
        <taxon>Metazoa</taxon>
        <taxon>Chordata</taxon>
        <taxon>Craniata</taxon>
        <taxon>Vertebrata</taxon>
        <taxon>Euteleostomi</taxon>
        <taxon>Actinopterygii</taxon>
        <taxon>Neopterygii</taxon>
        <taxon>Teleostei</taxon>
        <taxon>Anguilliformes</taxon>
        <taxon>Synaphobranchidae</taxon>
        <taxon>Synaphobranchus</taxon>
    </lineage>
</organism>
<feature type="compositionally biased region" description="Polar residues" evidence="1">
    <location>
        <begin position="94"/>
        <end position="103"/>
    </location>
</feature>
<name>A0A9Q1ICL8_SYNKA</name>
<reference evidence="2" key="1">
    <citation type="journal article" date="2023" name="Science">
        <title>Genome structures resolve the early diversification of teleost fishes.</title>
        <authorList>
            <person name="Parey E."/>
            <person name="Louis A."/>
            <person name="Montfort J."/>
            <person name="Bouchez O."/>
            <person name="Roques C."/>
            <person name="Iampietro C."/>
            <person name="Lluch J."/>
            <person name="Castinel A."/>
            <person name="Donnadieu C."/>
            <person name="Desvignes T."/>
            <person name="Floi Bucao C."/>
            <person name="Jouanno E."/>
            <person name="Wen M."/>
            <person name="Mejri S."/>
            <person name="Dirks R."/>
            <person name="Jansen H."/>
            <person name="Henkel C."/>
            <person name="Chen W.J."/>
            <person name="Zahm M."/>
            <person name="Cabau C."/>
            <person name="Klopp C."/>
            <person name="Thompson A.W."/>
            <person name="Robinson-Rechavi M."/>
            <person name="Braasch I."/>
            <person name="Lecointre G."/>
            <person name="Bobe J."/>
            <person name="Postlethwait J.H."/>
            <person name="Berthelot C."/>
            <person name="Roest Crollius H."/>
            <person name="Guiguen Y."/>
        </authorList>
    </citation>
    <scope>NUCLEOTIDE SEQUENCE</scope>
    <source>
        <strain evidence="2">WJC10195</strain>
    </source>
</reference>
<sequence>MSGFPEPGFPLPGSLPPESQLHQSRNNDTDGSLEETTGIFPFTTAGLCQDPGLLTDSIPNLVRLLLASPPEQLLLVIDDLIRMLPAANRQTFEGLSIRTSDAPPSSLPRQHPSVGLQCTVPESQPYRPHTVLHES</sequence>
<dbReference type="Proteomes" id="UP001152622">
    <property type="component" value="Chromosome 19"/>
</dbReference>
<protein>
    <submittedName>
        <fullName evidence="2">Uncharacterized protein</fullName>
    </submittedName>
</protein>
<dbReference type="AlphaFoldDB" id="A0A9Q1ICL8"/>
<accession>A0A9Q1ICL8</accession>
<feature type="compositionally biased region" description="Polar residues" evidence="1">
    <location>
        <begin position="20"/>
        <end position="30"/>
    </location>
</feature>
<gene>
    <name evidence="2" type="ORF">SKAU_G00380730</name>
</gene>
<feature type="region of interest" description="Disordered" evidence="1">
    <location>
        <begin position="1"/>
        <end position="38"/>
    </location>
</feature>
<keyword evidence="3" id="KW-1185">Reference proteome</keyword>
<evidence type="ECO:0000256" key="1">
    <source>
        <dbReference type="SAM" id="MobiDB-lite"/>
    </source>
</evidence>
<dbReference type="EMBL" id="JAINUF010000019">
    <property type="protein sequence ID" value="KAJ8336853.1"/>
    <property type="molecule type" value="Genomic_DNA"/>
</dbReference>
<evidence type="ECO:0000313" key="2">
    <source>
        <dbReference type="EMBL" id="KAJ8336853.1"/>
    </source>
</evidence>
<proteinExistence type="predicted"/>
<comment type="caution">
    <text evidence="2">The sequence shown here is derived from an EMBL/GenBank/DDBJ whole genome shotgun (WGS) entry which is preliminary data.</text>
</comment>